<dbReference type="PROSITE" id="PS50932">
    <property type="entry name" value="HTH_LACI_2"/>
    <property type="match status" value="1"/>
</dbReference>
<dbReference type="Gene3D" id="1.10.260.40">
    <property type="entry name" value="lambda repressor-like DNA-binding domains"/>
    <property type="match status" value="1"/>
</dbReference>
<accession>A0A2S4MEX7</accession>
<gene>
    <name evidence="5" type="ORF">CYD53_104268</name>
</gene>
<dbReference type="PANTHER" id="PTHR30146">
    <property type="entry name" value="LACI-RELATED TRANSCRIPTIONAL REPRESSOR"/>
    <property type="match status" value="1"/>
</dbReference>
<keyword evidence="6" id="KW-1185">Reference proteome</keyword>
<dbReference type="InterPro" id="IPR028082">
    <property type="entry name" value="Peripla_BP_I"/>
</dbReference>
<keyword evidence="1" id="KW-0805">Transcription regulation</keyword>
<evidence type="ECO:0000256" key="1">
    <source>
        <dbReference type="ARBA" id="ARBA00023015"/>
    </source>
</evidence>
<dbReference type="Gene3D" id="3.40.50.2300">
    <property type="match status" value="2"/>
</dbReference>
<dbReference type="InterPro" id="IPR000843">
    <property type="entry name" value="HTH_LacI"/>
</dbReference>
<dbReference type="InterPro" id="IPR046335">
    <property type="entry name" value="LacI/GalR-like_sensor"/>
</dbReference>
<dbReference type="Proteomes" id="UP000236919">
    <property type="component" value="Unassembled WGS sequence"/>
</dbReference>
<dbReference type="EMBL" id="PQFZ01000004">
    <property type="protein sequence ID" value="POR53292.1"/>
    <property type="molecule type" value="Genomic_DNA"/>
</dbReference>
<dbReference type="CDD" id="cd01575">
    <property type="entry name" value="PBP1_GntR"/>
    <property type="match status" value="1"/>
</dbReference>
<dbReference type="GO" id="GO:0000976">
    <property type="term" value="F:transcription cis-regulatory region binding"/>
    <property type="evidence" value="ECO:0007669"/>
    <property type="project" value="TreeGrafter"/>
</dbReference>
<dbReference type="Pfam" id="PF13377">
    <property type="entry name" value="Peripla_BP_3"/>
    <property type="match status" value="1"/>
</dbReference>
<proteinExistence type="predicted"/>
<dbReference type="RefSeq" id="WP_103717798.1">
    <property type="nucleotide sequence ID" value="NZ_PQFZ01000004.1"/>
</dbReference>
<reference evidence="5 6" key="1">
    <citation type="submission" date="2018-01" db="EMBL/GenBank/DDBJ databases">
        <title>Genomic Encyclopedia of Type Strains, Phase III (KMG-III): the genomes of soil and plant-associated and newly described type strains.</title>
        <authorList>
            <person name="Whitman W."/>
        </authorList>
    </citation>
    <scope>NUCLEOTIDE SEQUENCE [LARGE SCALE GENOMIC DNA]</scope>
    <source>
        <strain evidence="5 6">1131</strain>
    </source>
</reference>
<dbReference type="SMART" id="SM00354">
    <property type="entry name" value="HTH_LACI"/>
    <property type="match status" value="1"/>
</dbReference>
<dbReference type="AlphaFoldDB" id="A0A2S4MEX7"/>
<evidence type="ECO:0000313" key="6">
    <source>
        <dbReference type="Proteomes" id="UP000236919"/>
    </source>
</evidence>
<comment type="caution">
    <text evidence="5">The sequence shown here is derived from an EMBL/GenBank/DDBJ whole genome shotgun (WGS) entry which is preliminary data.</text>
</comment>
<dbReference type="GO" id="GO:0003700">
    <property type="term" value="F:DNA-binding transcription factor activity"/>
    <property type="evidence" value="ECO:0007669"/>
    <property type="project" value="TreeGrafter"/>
</dbReference>
<dbReference type="Pfam" id="PF00356">
    <property type="entry name" value="LacI"/>
    <property type="match status" value="1"/>
</dbReference>
<sequence length="357" mass="38175">MTEAAAPRPNYDDVVRVRADQAIAPRPSARPPRIEAVARLAGVSPITVSRALRQPEKLTEETRRKVLEAVAQTGYESNPHARALRSGRSTLVAAFISNILSQPFGLAIQGLAAELEPEGYELMIGQTSYSYAKEVAMIRSLRSLRPAAVMFTGVIELEDNRQALRELSIPVVETWAYPRDPIDMLVGFSNVDAGAMAAEHLAARGYRRLGFIGRAGGRGALRLQGFRAAAERLGIAIAREVTVPEVIGITDGRAALRRLVEDGEQVEAVFCANDLLATGALIEARARGLGIPGDLAILGFGDNDAAAEIAPGLTTISIDAYSIGRRAGALLRERLGGVAPQMPQQAIDLELILRGSV</sequence>
<evidence type="ECO:0000313" key="5">
    <source>
        <dbReference type="EMBL" id="POR53292.1"/>
    </source>
</evidence>
<evidence type="ECO:0000256" key="3">
    <source>
        <dbReference type="ARBA" id="ARBA00023163"/>
    </source>
</evidence>
<name>A0A2S4MEX7_9HYPH</name>
<protein>
    <submittedName>
        <fullName evidence="5">LacI family transcriptional regulator</fullName>
    </submittedName>
</protein>
<dbReference type="CDD" id="cd01392">
    <property type="entry name" value="HTH_LacI"/>
    <property type="match status" value="1"/>
</dbReference>
<organism evidence="5 6">
    <name type="scientific">Bosea psychrotolerans</name>
    <dbReference type="NCBI Taxonomy" id="1871628"/>
    <lineage>
        <taxon>Bacteria</taxon>
        <taxon>Pseudomonadati</taxon>
        <taxon>Pseudomonadota</taxon>
        <taxon>Alphaproteobacteria</taxon>
        <taxon>Hyphomicrobiales</taxon>
        <taxon>Boseaceae</taxon>
        <taxon>Bosea</taxon>
    </lineage>
</organism>
<dbReference type="SUPFAM" id="SSF47413">
    <property type="entry name" value="lambda repressor-like DNA-binding domains"/>
    <property type="match status" value="1"/>
</dbReference>
<evidence type="ECO:0000256" key="2">
    <source>
        <dbReference type="ARBA" id="ARBA00023125"/>
    </source>
</evidence>
<evidence type="ECO:0000259" key="4">
    <source>
        <dbReference type="PROSITE" id="PS50932"/>
    </source>
</evidence>
<keyword evidence="3" id="KW-0804">Transcription</keyword>
<dbReference type="OrthoDB" id="7170131at2"/>
<feature type="domain" description="HTH lacI-type" evidence="4">
    <location>
        <begin position="32"/>
        <end position="86"/>
    </location>
</feature>
<dbReference type="InterPro" id="IPR010982">
    <property type="entry name" value="Lambda_DNA-bd_dom_sf"/>
</dbReference>
<dbReference type="SUPFAM" id="SSF53822">
    <property type="entry name" value="Periplasmic binding protein-like I"/>
    <property type="match status" value="1"/>
</dbReference>
<keyword evidence="2" id="KW-0238">DNA-binding</keyword>
<dbReference type="PANTHER" id="PTHR30146:SF33">
    <property type="entry name" value="TRANSCRIPTIONAL REGULATOR"/>
    <property type="match status" value="1"/>
</dbReference>